<dbReference type="Proteomes" id="UP000567179">
    <property type="component" value="Unassembled WGS sequence"/>
</dbReference>
<dbReference type="AlphaFoldDB" id="A0A8H5B7J8"/>
<reference evidence="1 2" key="1">
    <citation type="journal article" date="2020" name="ISME J.">
        <title>Uncovering the hidden diversity of litter-decomposition mechanisms in mushroom-forming fungi.</title>
        <authorList>
            <person name="Floudas D."/>
            <person name="Bentzer J."/>
            <person name="Ahren D."/>
            <person name="Johansson T."/>
            <person name="Persson P."/>
            <person name="Tunlid A."/>
        </authorList>
    </citation>
    <scope>NUCLEOTIDE SEQUENCE [LARGE SCALE GENOMIC DNA]</scope>
    <source>
        <strain evidence="1 2">CBS 101986</strain>
    </source>
</reference>
<sequence>MEAKNTRTSSAQLDRPLLPPTPPMFLLEPRSLGLRLRKVFWEALGRSIPPWKATSAPRPAAAVSDIARWFMYTKIAEFYLLYSQSSSKQVAGFLGYYLYVRICLDEINVFSSNE</sequence>
<evidence type="ECO:0000313" key="2">
    <source>
        <dbReference type="Proteomes" id="UP000567179"/>
    </source>
</evidence>
<organism evidence="1 2">
    <name type="scientific">Psilocybe cf. subviscida</name>
    <dbReference type="NCBI Taxonomy" id="2480587"/>
    <lineage>
        <taxon>Eukaryota</taxon>
        <taxon>Fungi</taxon>
        <taxon>Dikarya</taxon>
        <taxon>Basidiomycota</taxon>
        <taxon>Agaricomycotina</taxon>
        <taxon>Agaricomycetes</taxon>
        <taxon>Agaricomycetidae</taxon>
        <taxon>Agaricales</taxon>
        <taxon>Agaricineae</taxon>
        <taxon>Strophariaceae</taxon>
        <taxon>Psilocybe</taxon>
    </lineage>
</organism>
<protein>
    <submittedName>
        <fullName evidence="1">Uncharacterized protein</fullName>
    </submittedName>
</protein>
<dbReference type="EMBL" id="JAACJJ010000031">
    <property type="protein sequence ID" value="KAF5318039.1"/>
    <property type="molecule type" value="Genomic_DNA"/>
</dbReference>
<proteinExistence type="predicted"/>
<evidence type="ECO:0000313" key="1">
    <source>
        <dbReference type="EMBL" id="KAF5318039.1"/>
    </source>
</evidence>
<comment type="caution">
    <text evidence="1">The sequence shown here is derived from an EMBL/GenBank/DDBJ whole genome shotgun (WGS) entry which is preliminary data.</text>
</comment>
<gene>
    <name evidence="1" type="ORF">D9619_012280</name>
</gene>
<name>A0A8H5B7J8_9AGAR</name>
<accession>A0A8H5B7J8</accession>
<keyword evidence="2" id="KW-1185">Reference proteome</keyword>